<feature type="site" description="Cleavage (non-hydrolytic); by autocatalysis" evidence="11">
    <location>
        <begin position="186"/>
        <end position="187"/>
    </location>
</feature>
<feature type="transmembrane region" description="Helical" evidence="12">
    <location>
        <begin position="34"/>
        <end position="53"/>
    </location>
</feature>
<keyword evidence="6 11" id="KW-0865">Zymogen</keyword>
<dbReference type="GO" id="GO:0005886">
    <property type="term" value="C:plasma membrane"/>
    <property type="evidence" value="ECO:0007669"/>
    <property type="project" value="UniProtKB-SubCell"/>
</dbReference>
<accession>A0A512CIV8</accession>
<comment type="subunit">
    <text evidence="11">Heterodimer of a large membrane-associated beta subunit and a small pyruvoyl-containing alpha subunit.</text>
</comment>
<evidence type="ECO:0000313" key="13">
    <source>
        <dbReference type="EMBL" id="GEO24158.1"/>
    </source>
</evidence>
<dbReference type="Pfam" id="PF02666">
    <property type="entry name" value="PS_Dcarbxylase"/>
    <property type="match status" value="1"/>
</dbReference>
<keyword evidence="10 11" id="KW-0670">Pyruvate</keyword>
<evidence type="ECO:0000256" key="11">
    <source>
        <dbReference type="HAMAP-Rule" id="MF_00664"/>
    </source>
</evidence>
<keyword evidence="2 11" id="KW-0444">Lipid biosynthesis</keyword>
<dbReference type="InterPro" id="IPR003817">
    <property type="entry name" value="PS_Dcarbxylase"/>
</dbReference>
<feature type="chain" id="PRO_5023345733" description="Phosphatidylserine decarboxylase alpha chain" evidence="11">
    <location>
        <begin position="187"/>
        <end position="219"/>
    </location>
</feature>
<proteinExistence type="inferred from homology"/>
<keyword evidence="12" id="KW-0812">Transmembrane</keyword>
<dbReference type="EMBL" id="BJYV01000040">
    <property type="protein sequence ID" value="GEO24158.1"/>
    <property type="molecule type" value="Genomic_DNA"/>
</dbReference>
<comment type="pathway">
    <text evidence="11">Phospholipid metabolism; phosphatidylethanolamine biosynthesis; phosphatidylethanolamine from CDP-diacylglycerol: step 2/2.</text>
</comment>
<dbReference type="EC" id="4.1.1.65" evidence="11"/>
<keyword evidence="14" id="KW-1185">Reference proteome</keyword>
<dbReference type="NCBIfam" id="NF003678">
    <property type="entry name" value="PRK05305.1-2"/>
    <property type="match status" value="1"/>
</dbReference>
<keyword evidence="9 11" id="KW-1208">Phospholipid metabolism</keyword>
<dbReference type="UniPathway" id="UPA00558">
    <property type="reaction ID" value="UER00616"/>
</dbReference>
<comment type="catalytic activity">
    <reaction evidence="11">
        <text>a 1,2-diacyl-sn-glycero-3-phospho-L-serine + H(+) = a 1,2-diacyl-sn-glycero-3-phosphoethanolamine + CO2</text>
        <dbReference type="Rhea" id="RHEA:20828"/>
        <dbReference type="ChEBI" id="CHEBI:15378"/>
        <dbReference type="ChEBI" id="CHEBI:16526"/>
        <dbReference type="ChEBI" id="CHEBI:57262"/>
        <dbReference type="ChEBI" id="CHEBI:64612"/>
        <dbReference type="EC" id="4.1.1.65"/>
    </reaction>
</comment>
<protein>
    <recommendedName>
        <fullName evidence="11">Phosphatidylserine decarboxylase proenzyme</fullName>
        <ecNumber evidence="11">4.1.1.65</ecNumber>
    </recommendedName>
    <component>
        <recommendedName>
            <fullName evidence="11">Phosphatidylserine decarboxylase alpha chain</fullName>
        </recommendedName>
    </component>
    <component>
        <recommendedName>
            <fullName evidence="11">Phosphatidylserine decarboxylase beta chain</fullName>
        </recommendedName>
    </component>
</protein>
<comment type="subcellular location">
    <subcellularLocation>
        <location evidence="11">Cell membrane</location>
        <topology evidence="11">Peripheral membrane protein</topology>
    </subcellularLocation>
</comment>
<keyword evidence="4 11" id="KW-0443">Lipid metabolism</keyword>
<evidence type="ECO:0000313" key="14">
    <source>
        <dbReference type="Proteomes" id="UP000321301"/>
    </source>
</evidence>
<evidence type="ECO:0000256" key="1">
    <source>
        <dbReference type="ARBA" id="ARBA00022475"/>
    </source>
</evidence>
<comment type="cofactor">
    <cofactor evidence="11">
        <name>pyruvate</name>
        <dbReference type="ChEBI" id="CHEBI:15361"/>
    </cofactor>
    <text evidence="11">Binds 1 pyruvoyl group covalently per subunit.</text>
</comment>
<keyword evidence="8 11" id="KW-0456">Lyase</keyword>
<sequence length="219" mass="24991">MTIHKEGRSLLFWMLIILAGINFAINYFPVQELVINLVLIGSILLYLTVLQFFRNPAIPIPDNPELIYAPADGKVVVIEKTMEDEFLKEERIQISIFMSPINVHINRSPISGILKYFKYHPGKYLVAWHPKSSLENERTSLVIEHPNGVQLMMRQIAGAMARRIKWYVKEGDPMAQGYEFGFIKFGSRVDVFVPLDAEILVNLDQKTKGGITPIAKFKS</sequence>
<evidence type="ECO:0000256" key="6">
    <source>
        <dbReference type="ARBA" id="ARBA00023145"/>
    </source>
</evidence>
<keyword evidence="7 11" id="KW-0594">Phospholipid biosynthesis</keyword>
<keyword evidence="12" id="KW-1133">Transmembrane helix</keyword>
<evidence type="ECO:0000256" key="8">
    <source>
        <dbReference type="ARBA" id="ARBA00023239"/>
    </source>
</evidence>
<keyword evidence="1 11" id="KW-1003">Cell membrane</keyword>
<comment type="PTM">
    <text evidence="11">Is synthesized initially as an inactive proenzyme. Formation of the active enzyme involves a self-maturation process in which the active site pyruvoyl group is generated from an internal serine residue via an autocatalytic post-translational modification. Two non-identical subunits are generated from the proenzyme in this reaction, and the pyruvate is formed at the N-terminus of the alpha chain, which is derived from the carboxyl end of the proenzyme. The post-translation cleavage follows an unusual pathway, termed non-hydrolytic serinolysis, in which the side chain hydroxyl group of the serine supplies its oxygen atom to form the C-terminus of the beta chain, while the remainder of the serine residue undergoes an oxidative deamination to produce ammonia and the pyruvoyl prosthetic group on the alpha chain.</text>
</comment>
<feature type="modified residue" description="Pyruvic acid (Ser); by autocatalysis" evidence="11">
    <location>
        <position position="187"/>
    </location>
</feature>
<dbReference type="PANTHER" id="PTHR35809:SF1">
    <property type="entry name" value="ARCHAETIDYLSERINE DECARBOXYLASE PROENZYME-RELATED"/>
    <property type="match status" value="1"/>
</dbReference>
<evidence type="ECO:0000256" key="12">
    <source>
        <dbReference type="SAM" id="Phobius"/>
    </source>
</evidence>
<dbReference type="GO" id="GO:0004609">
    <property type="term" value="F:phosphatidylserine decarboxylase activity"/>
    <property type="evidence" value="ECO:0007669"/>
    <property type="project" value="UniProtKB-UniRule"/>
</dbReference>
<organism evidence="13 14">
    <name type="scientific">Cyclobacterium qasimii</name>
    <dbReference type="NCBI Taxonomy" id="1350429"/>
    <lineage>
        <taxon>Bacteria</taxon>
        <taxon>Pseudomonadati</taxon>
        <taxon>Bacteroidota</taxon>
        <taxon>Cytophagia</taxon>
        <taxon>Cytophagales</taxon>
        <taxon>Cyclobacteriaceae</taxon>
        <taxon>Cyclobacterium</taxon>
    </lineage>
</organism>
<evidence type="ECO:0000256" key="2">
    <source>
        <dbReference type="ARBA" id="ARBA00022516"/>
    </source>
</evidence>
<evidence type="ECO:0000256" key="4">
    <source>
        <dbReference type="ARBA" id="ARBA00023098"/>
    </source>
</evidence>
<feature type="active site" description="Schiff-base intermediate with substrate; via pyruvic acid" evidence="11">
    <location>
        <position position="187"/>
    </location>
</feature>
<dbReference type="PANTHER" id="PTHR35809">
    <property type="entry name" value="ARCHAETIDYLSERINE DECARBOXYLASE PROENZYME-RELATED"/>
    <property type="match status" value="1"/>
</dbReference>
<comment type="similarity">
    <text evidence="11">Belongs to the phosphatidylserine decarboxylase family. PSD-A subfamily.</text>
</comment>
<feature type="transmembrane region" description="Helical" evidence="12">
    <location>
        <begin position="10"/>
        <end position="28"/>
    </location>
</feature>
<evidence type="ECO:0000256" key="7">
    <source>
        <dbReference type="ARBA" id="ARBA00023209"/>
    </source>
</evidence>
<feature type="chain" id="PRO_5023345734" description="Phosphatidylserine decarboxylase beta chain" evidence="11">
    <location>
        <begin position="1"/>
        <end position="186"/>
    </location>
</feature>
<dbReference type="InterPro" id="IPR033175">
    <property type="entry name" value="PSD-A"/>
</dbReference>
<evidence type="ECO:0000256" key="5">
    <source>
        <dbReference type="ARBA" id="ARBA00023136"/>
    </source>
</evidence>
<evidence type="ECO:0000256" key="3">
    <source>
        <dbReference type="ARBA" id="ARBA00022793"/>
    </source>
</evidence>
<dbReference type="GO" id="GO:0006646">
    <property type="term" value="P:phosphatidylethanolamine biosynthetic process"/>
    <property type="evidence" value="ECO:0007669"/>
    <property type="project" value="UniProtKB-UniRule"/>
</dbReference>
<comment type="function">
    <text evidence="11">Catalyzes the formation of phosphatidylethanolamine (PtdEtn) from phosphatidylserine (PtdSer).</text>
</comment>
<keyword evidence="5 11" id="KW-0472">Membrane</keyword>
<dbReference type="RefSeq" id="WP_040415799.1">
    <property type="nucleotide sequence ID" value="NZ_BJYV01000040.1"/>
</dbReference>
<dbReference type="HAMAP" id="MF_00664">
    <property type="entry name" value="PS_decarb_PSD_A"/>
    <property type="match status" value="1"/>
</dbReference>
<evidence type="ECO:0000256" key="9">
    <source>
        <dbReference type="ARBA" id="ARBA00023264"/>
    </source>
</evidence>
<keyword evidence="3 11" id="KW-0210">Decarboxylase</keyword>
<gene>
    <name evidence="11 13" type="primary">psd</name>
    <name evidence="13" type="ORF">CQA01_46920</name>
</gene>
<dbReference type="Proteomes" id="UP000321301">
    <property type="component" value="Unassembled WGS sequence"/>
</dbReference>
<evidence type="ECO:0000256" key="10">
    <source>
        <dbReference type="ARBA" id="ARBA00023317"/>
    </source>
</evidence>
<reference evidence="13 14" key="1">
    <citation type="submission" date="2019-07" db="EMBL/GenBank/DDBJ databases">
        <title>Whole genome shotgun sequence of Cyclobacterium qasimii NBRC 106168.</title>
        <authorList>
            <person name="Hosoyama A."/>
            <person name="Uohara A."/>
            <person name="Ohji S."/>
            <person name="Ichikawa N."/>
        </authorList>
    </citation>
    <scope>NUCLEOTIDE SEQUENCE [LARGE SCALE GENOMIC DNA]</scope>
    <source>
        <strain evidence="13 14">NBRC 106168</strain>
    </source>
</reference>
<name>A0A512CIV8_9BACT</name>
<dbReference type="AlphaFoldDB" id="A0A512CIV8"/>
<comment type="caution">
    <text evidence="13">The sequence shown here is derived from an EMBL/GenBank/DDBJ whole genome shotgun (WGS) entry which is preliminary data.</text>
</comment>